<reference evidence="8 9" key="1">
    <citation type="submission" date="2013-11" db="EMBL/GenBank/DDBJ databases">
        <title>Complete genome sequence of Clostridum sp. M2/40.</title>
        <authorList>
            <person name="Wibberg D."/>
            <person name="Puehler A."/>
            <person name="Schlueter A."/>
        </authorList>
    </citation>
    <scope>NUCLEOTIDE SEQUENCE [LARGE SCALE GENOMIC DNA]</scope>
    <source>
        <strain evidence="9">M2/40</strain>
    </source>
</reference>
<comment type="similarity">
    <text evidence="1 6">Belongs to the acylphosphatase family.</text>
</comment>
<evidence type="ECO:0000313" key="9">
    <source>
        <dbReference type="Proteomes" id="UP000019426"/>
    </source>
</evidence>
<dbReference type="Gene3D" id="3.30.70.100">
    <property type="match status" value="1"/>
</dbReference>
<dbReference type="KEGG" id="clt:CM240_1831"/>
<evidence type="ECO:0000256" key="1">
    <source>
        <dbReference type="ARBA" id="ARBA00005614"/>
    </source>
</evidence>
<dbReference type="RefSeq" id="WP_044038553.1">
    <property type="nucleotide sequence ID" value="NZ_HG917868.1"/>
</dbReference>
<evidence type="ECO:0000259" key="7">
    <source>
        <dbReference type="PROSITE" id="PS51160"/>
    </source>
</evidence>
<dbReference type="InterPro" id="IPR020456">
    <property type="entry name" value="Acylphosphatase"/>
</dbReference>
<evidence type="ECO:0000256" key="5">
    <source>
        <dbReference type="PROSITE-ProRule" id="PRU00520"/>
    </source>
</evidence>
<sequence>MKRLSVRFEGRVQQVGFRFFAESASTNFNITGWIKNLDDGDVLLEIQGDEKELFNFTNKLIKGNGYSKVTYHEIREIPMVKNEKKFKMIY</sequence>
<accession>W6RZF6</accession>
<name>W6RZF6_9CLOT</name>
<feature type="active site" evidence="5">
    <location>
        <position position="18"/>
    </location>
</feature>
<dbReference type="GO" id="GO:0003998">
    <property type="term" value="F:acylphosphatase activity"/>
    <property type="evidence" value="ECO:0007669"/>
    <property type="project" value="UniProtKB-EC"/>
</dbReference>
<dbReference type="AlphaFoldDB" id="W6RZF6"/>
<dbReference type="PROSITE" id="PS51160">
    <property type="entry name" value="ACYLPHOSPHATASE_3"/>
    <property type="match status" value="1"/>
</dbReference>
<proteinExistence type="inferred from homology"/>
<dbReference type="STRING" id="1216932.CM240_1831"/>
<dbReference type="PATRIC" id="fig|1216932.3.peg.1829"/>
<dbReference type="EMBL" id="HG917868">
    <property type="protein sequence ID" value="CDM68989.1"/>
    <property type="molecule type" value="Genomic_DNA"/>
</dbReference>
<dbReference type="SUPFAM" id="SSF54975">
    <property type="entry name" value="Acylphosphatase/BLUF domain-like"/>
    <property type="match status" value="1"/>
</dbReference>
<gene>
    <name evidence="8" type="ORF">CM240_1831</name>
</gene>
<evidence type="ECO:0000256" key="4">
    <source>
        <dbReference type="ARBA" id="ARBA00047645"/>
    </source>
</evidence>
<comment type="catalytic activity">
    <reaction evidence="4 5">
        <text>an acyl phosphate + H2O = a carboxylate + phosphate + H(+)</text>
        <dbReference type="Rhea" id="RHEA:14965"/>
        <dbReference type="ChEBI" id="CHEBI:15377"/>
        <dbReference type="ChEBI" id="CHEBI:15378"/>
        <dbReference type="ChEBI" id="CHEBI:29067"/>
        <dbReference type="ChEBI" id="CHEBI:43474"/>
        <dbReference type="ChEBI" id="CHEBI:59918"/>
        <dbReference type="EC" id="3.6.1.7"/>
    </reaction>
</comment>
<evidence type="ECO:0000256" key="3">
    <source>
        <dbReference type="ARBA" id="ARBA00015991"/>
    </source>
</evidence>
<dbReference type="Pfam" id="PF00708">
    <property type="entry name" value="Acylphosphatase"/>
    <property type="match status" value="1"/>
</dbReference>
<dbReference type="OrthoDB" id="9808093at2"/>
<dbReference type="PANTHER" id="PTHR47268:SF4">
    <property type="entry name" value="ACYLPHOSPHATASE"/>
    <property type="match status" value="1"/>
</dbReference>
<dbReference type="Proteomes" id="UP000019426">
    <property type="component" value="Chromosome M2/40_rep1"/>
</dbReference>
<feature type="active site" evidence="5">
    <location>
        <position position="36"/>
    </location>
</feature>
<protein>
    <recommendedName>
        <fullName evidence="3 5">acylphosphatase</fullName>
        <ecNumber evidence="2 5">3.6.1.7</ecNumber>
    </recommendedName>
</protein>
<dbReference type="InterPro" id="IPR001792">
    <property type="entry name" value="Acylphosphatase-like_dom"/>
</dbReference>
<evidence type="ECO:0000256" key="6">
    <source>
        <dbReference type="RuleBase" id="RU004168"/>
    </source>
</evidence>
<organism evidence="8 9">
    <name type="scientific">Clostridium bornimense</name>
    <dbReference type="NCBI Taxonomy" id="1216932"/>
    <lineage>
        <taxon>Bacteria</taxon>
        <taxon>Bacillati</taxon>
        <taxon>Bacillota</taxon>
        <taxon>Clostridia</taxon>
        <taxon>Eubacteriales</taxon>
        <taxon>Clostridiaceae</taxon>
        <taxon>Clostridium</taxon>
    </lineage>
</organism>
<dbReference type="EC" id="3.6.1.7" evidence="2 5"/>
<dbReference type="HOGENOM" id="CLU_141932_2_0_9"/>
<dbReference type="PANTHER" id="PTHR47268">
    <property type="entry name" value="ACYLPHOSPHATASE"/>
    <property type="match status" value="1"/>
</dbReference>
<dbReference type="eggNOG" id="COG1254">
    <property type="taxonomic scope" value="Bacteria"/>
</dbReference>
<dbReference type="InterPro" id="IPR036046">
    <property type="entry name" value="Acylphosphatase-like_dom_sf"/>
</dbReference>
<keyword evidence="5 8" id="KW-0378">Hydrolase</keyword>
<keyword evidence="9" id="KW-1185">Reference proteome</keyword>
<evidence type="ECO:0000313" key="8">
    <source>
        <dbReference type="EMBL" id="CDM68989.1"/>
    </source>
</evidence>
<evidence type="ECO:0000256" key="2">
    <source>
        <dbReference type="ARBA" id="ARBA00012150"/>
    </source>
</evidence>
<feature type="domain" description="Acylphosphatase-like" evidence="7">
    <location>
        <begin position="3"/>
        <end position="90"/>
    </location>
</feature>